<feature type="chain" id="PRO_5009254354" evidence="2">
    <location>
        <begin position="23"/>
        <end position="136"/>
    </location>
</feature>
<keyword evidence="4" id="KW-1185">Reference proteome</keyword>
<feature type="signal peptide" evidence="2">
    <location>
        <begin position="1"/>
        <end position="22"/>
    </location>
</feature>
<proteinExistence type="predicted"/>
<evidence type="ECO:0000256" key="1">
    <source>
        <dbReference type="ARBA" id="ARBA00022729"/>
    </source>
</evidence>
<dbReference type="InterPro" id="IPR019546">
    <property type="entry name" value="TAT_signal_bac_arc"/>
</dbReference>
<evidence type="ECO:0000313" key="3">
    <source>
        <dbReference type="EMBL" id="SDR84941.1"/>
    </source>
</evidence>
<reference evidence="4" key="1">
    <citation type="submission" date="2016-10" db="EMBL/GenBank/DDBJ databases">
        <authorList>
            <person name="Varghese N."/>
            <person name="Submissions S."/>
        </authorList>
    </citation>
    <scope>NUCLEOTIDE SEQUENCE [LARGE SCALE GENOMIC DNA]</scope>
    <source>
        <strain evidence="4">NRRL B-51270</strain>
    </source>
</reference>
<keyword evidence="1 2" id="KW-0732">Signal</keyword>
<name>A0A1H1MDM3_9GAMM</name>
<dbReference type="Proteomes" id="UP000243207">
    <property type="component" value="Chromosome I"/>
</dbReference>
<sequence length="136" mass="15637">MNRRQFLALSAAGVTVAALGSAALVYEDKDDFVMRLVREYVGDFRMEPEQQRRFVDDVTARYGDLNSAALIGFYRIRDYTGAGIEYTDQRVDWFERRIVTEFITSTDYVRKQAEANPALTYFGIDTPCTNPYARFS</sequence>
<dbReference type="AlphaFoldDB" id="A0A1H1MDM3"/>
<dbReference type="STRING" id="487184.SAMN05216421_0442"/>
<accession>A0A1H1MDM3</accession>
<dbReference type="OrthoDB" id="6884639at2"/>
<evidence type="ECO:0000256" key="2">
    <source>
        <dbReference type="SAM" id="SignalP"/>
    </source>
</evidence>
<dbReference type="RefSeq" id="WP_093391612.1">
    <property type="nucleotide sequence ID" value="NZ_LT629736.1"/>
</dbReference>
<dbReference type="EMBL" id="LT629736">
    <property type="protein sequence ID" value="SDR84941.1"/>
    <property type="molecule type" value="Genomic_DNA"/>
</dbReference>
<gene>
    <name evidence="3" type="ORF">SAMN05216421_0442</name>
</gene>
<evidence type="ECO:0000313" key="4">
    <source>
        <dbReference type="Proteomes" id="UP000243207"/>
    </source>
</evidence>
<dbReference type="NCBIfam" id="TIGR01409">
    <property type="entry name" value="TAT_signal_seq"/>
    <property type="match status" value="1"/>
</dbReference>
<protein>
    <submittedName>
        <fullName evidence="3">Tat (Twin-arginine translocation) pathway signal sequence</fullName>
    </submittedName>
</protein>
<organism evidence="3 4">
    <name type="scientific">Halopseudomonas xinjiangensis</name>
    <dbReference type="NCBI Taxonomy" id="487184"/>
    <lineage>
        <taxon>Bacteria</taxon>
        <taxon>Pseudomonadati</taxon>
        <taxon>Pseudomonadota</taxon>
        <taxon>Gammaproteobacteria</taxon>
        <taxon>Pseudomonadales</taxon>
        <taxon>Pseudomonadaceae</taxon>
        <taxon>Halopseudomonas</taxon>
    </lineage>
</organism>